<feature type="region of interest" description="Disordered" evidence="1">
    <location>
        <begin position="741"/>
        <end position="787"/>
    </location>
</feature>
<accession>A0A1S3HDT3</accession>
<dbReference type="PANTHER" id="PTHR34117">
    <property type="entry name" value="STYLE CELL-CYCLE INHIBITOR 1"/>
    <property type="match status" value="1"/>
</dbReference>
<gene>
    <name evidence="3" type="primary">LOC106153728</name>
</gene>
<dbReference type="RefSeq" id="XP_013383254.1">
    <property type="nucleotide sequence ID" value="XM_013527800.1"/>
</dbReference>
<feature type="region of interest" description="Disordered" evidence="1">
    <location>
        <begin position="542"/>
        <end position="644"/>
    </location>
</feature>
<dbReference type="STRING" id="7574.A0A1S3HDT3"/>
<feature type="compositionally biased region" description="Polar residues" evidence="1">
    <location>
        <begin position="755"/>
        <end position="782"/>
    </location>
</feature>
<feature type="compositionally biased region" description="Pro residues" evidence="1">
    <location>
        <begin position="261"/>
        <end position="270"/>
    </location>
</feature>
<dbReference type="InterPro" id="IPR044688">
    <property type="entry name" value="SCI-1-like"/>
</dbReference>
<keyword evidence="2" id="KW-1185">Reference proteome</keyword>
<feature type="compositionally biased region" description="Polar residues" evidence="1">
    <location>
        <begin position="556"/>
        <end position="568"/>
    </location>
</feature>
<feature type="compositionally biased region" description="Basic and acidic residues" evidence="1">
    <location>
        <begin position="44"/>
        <end position="56"/>
    </location>
</feature>
<dbReference type="GeneID" id="106153728"/>
<feature type="compositionally biased region" description="Low complexity" evidence="1">
    <location>
        <begin position="569"/>
        <end position="588"/>
    </location>
</feature>
<protein>
    <submittedName>
        <fullName evidence="3">Uncharacterized protein LOC106153728 isoform X1</fullName>
    </submittedName>
</protein>
<evidence type="ECO:0000256" key="1">
    <source>
        <dbReference type="SAM" id="MobiDB-lite"/>
    </source>
</evidence>
<sequence length="1140" mass="124044">MGRANKSGGHSTTCSDNDGGSSGSSDLETSSTPKKLQLAAKKKVNQEKKREKELHMKTVQHKLCKADFLSKSTEFRTWLKEEKKKQFEELSATKAKEMFKKFVKKWNKKTLPKENCMLTLQKYYRGISSMNDTDSPSVTPDINKSLWSLADMDNVSMLSLSSIPDDDQGISTKSPDPDAISVSSFGTFGKRQTLIDFSGSDDDLGNTSTSSIDSAFEFIKDNQPSDFGHTPPASPFPTIRRAGTLSRTPKGLSALRQVTVPQPPRRPPIFLPTSTEQPPEAVEDETTPASRHNNLHVEIGSGSPLDNTKSSGNGGSTDSPTISLEDNALKDTLNVLDDVICGHEQSLDGSVIEDGDFETVSSAERNRSTKRVRPLHFDRGTEDIFPARIGSQIPPSMTSSRWSMVSNFFNDSESLEIVPINLTDSSLEQTDHGSHNRSLDIGISHEQQLCKADSVSLCEGSVTRRDKVMSSFSDTAVYTEGLSRPLSTFSTFGGSSISMISDISVGSRYSMSCADSTVYSDIESNGNGKYHENTPDVIEKQSNHAHELEKNEKSSESINITGHSSTFQTSKRSSWSSPSTKDTSNSMSFASPSTVRRYGSLPRPPATLRAVAIPKPPVMPKPSIVPKENGHQNTVSTATSQPTISQEKVLLLNDAKSSQPCNKLEKTPPNGCDTIYPVSTEGNICQSEIPLVSCDNVNMVLSKTANSHFVDAVTTEPLQCSISQDTMPVPHCDTVSIVSLQPSTSHDVAPPPPYDSTNQDTAPVPPNNTDSTLPLQSSTSQDAAPVPPYDTVSIVSLQSSTSQDAAPVPPYDTVSIVSLQSSTNQDAAPVPSNNTVSTLSLQPSTSQDAAPVPSYDTVNLMSFQSSTRQDTAVVPHLMVSTESIKSSVFQDQIPFLQSDTLSDISSQPSASQGKALTLHCNIVTREPWQSNGSHQGTTSLHACDQLSDNTKSYNNRIQQKVQEKVPSYENNWKAADLTPMISTNDCSPTDHLSCEAHIKDVDVQRRRIPNALLPLTANHVSKTTFLSQDKNSSEITMADTQPTQSIKNETDKPVDTVTSKRRSPGKREWSSDNENAENIHPEKLCKSSIPNDFKKSRVDQQEQCAVENKCKNSQLNDVQESLAQGKMTVVFKPAGRSTLV</sequence>
<feature type="compositionally biased region" description="Basic and acidic residues" evidence="1">
    <location>
        <begin position="542"/>
        <end position="555"/>
    </location>
</feature>
<dbReference type="PANTHER" id="PTHR34117:SF1">
    <property type="entry name" value="STYLE CELL-CYCLE INHIBITOR 1"/>
    <property type="match status" value="1"/>
</dbReference>
<reference evidence="3" key="1">
    <citation type="submission" date="2025-08" db="UniProtKB">
        <authorList>
            <consortium name="RefSeq"/>
        </authorList>
    </citation>
    <scope>IDENTIFICATION</scope>
    <source>
        <tissue evidence="3">Gonads</tissue>
    </source>
</reference>
<evidence type="ECO:0000313" key="2">
    <source>
        <dbReference type="Proteomes" id="UP000085678"/>
    </source>
</evidence>
<feature type="region of interest" description="Disordered" evidence="1">
    <location>
        <begin position="824"/>
        <end position="851"/>
    </location>
</feature>
<feature type="region of interest" description="Disordered" evidence="1">
    <location>
        <begin position="260"/>
        <end position="323"/>
    </location>
</feature>
<evidence type="ECO:0000313" key="3">
    <source>
        <dbReference type="RefSeq" id="XP_013383254.1"/>
    </source>
</evidence>
<organism evidence="2 3">
    <name type="scientific">Lingula anatina</name>
    <name type="common">Brachiopod</name>
    <name type="synonym">Lingula unguis</name>
    <dbReference type="NCBI Taxonomy" id="7574"/>
    <lineage>
        <taxon>Eukaryota</taxon>
        <taxon>Metazoa</taxon>
        <taxon>Spiralia</taxon>
        <taxon>Lophotrochozoa</taxon>
        <taxon>Brachiopoda</taxon>
        <taxon>Linguliformea</taxon>
        <taxon>Lingulata</taxon>
        <taxon>Lingulida</taxon>
        <taxon>Linguloidea</taxon>
        <taxon>Lingulidae</taxon>
        <taxon>Lingula</taxon>
    </lineage>
</organism>
<feature type="region of interest" description="Disordered" evidence="1">
    <location>
        <begin position="1"/>
        <end position="56"/>
    </location>
</feature>
<dbReference type="Proteomes" id="UP000085678">
    <property type="component" value="Unplaced"/>
</dbReference>
<feature type="region of interest" description="Disordered" evidence="1">
    <location>
        <begin position="1037"/>
        <end position="1081"/>
    </location>
</feature>
<feature type="compositionally biased region" description="Low complexity" evidence="1">
    <location>
        <begin position="11"/>
        <end position="32"/>
    </location>
</feature>
<feature type="compositionally biased region" description="Polar residues" evidence="1">
    <location>
        <begin position="304"/>
        <end position="323"/>
    </location>
</feature>
<feature type="compositionally biased region" description="Polar residues" evidence="1">
    <location>
        <begin position="1037"/>
        <end position="1047"/>
    </location>
</feature>
<proteinExistence type="predicted"/>
<dbReference type="AlphaFoldDB" id="A0A1S3HDT3"/>
<feature type="compositionally biased region" description="Polar residues" evidence="1">
    <location>
        <begin position="631"/>
        <end position="644"/>
    </location>
</feature>
<feature type="compositionally biased region" description="Polar residues" evidence="1">
    <location>
        <begin position="824"/>
        <end position="848"/>
    </location>
</feature>
<name>A0A1S3HDT3_LINAN</name>
<dbReference type="KEGG" id="lak:106153728"/>
<dbReference type="InParanoid" id="A0A1S3HDT3"/>